<evidence type="ECO:0000259" key="5">
    <source>
        <dbReference type="PROSITE" id="PS50932"/>
    </source>
</evidence>
<dbReference type="SUPFAM" id="SSF47413">
    <property type="entry name" value="lambda repressor-like DNA-binding domains"/>
    <property type="match status" value="1"/>
</dbReference>
<keyword evidence="3 7" id="KW-0238">DNA-binding</keyword>
<evidence type="ECO:0000313" key="7">
    <source>
        <dbReference type="EMBL" id="MFB9993193.1"/>
    </source>
</evidence>
<dbReference type="PROSITE" id="PS50943">
    <property type="entry name" value="HTH_CROC1"/>
    <property type="match status" value="1"/>
</dbReference>
<accession>A0ABV6B0B2</accession>
<keyword evidence="8" id="KW-1185">Reference proteome</keyword>
<protein>
    <submittedName>
        <fullName evidence="7">LacI family DNA-binding transcriptional regulator</fullName>
    </submittedName>
</protein>
<dbReference type="SMART" id="SM00354">
    <property type="entry name" value="HTH_LACI"/>
    <property type="match status" value="1"/>
</dbReference>
<dbReference type="InterPro" id="IPR000843">
    <property type="entry name" value="HTH_LacI"/>
</dbReference>
<dbReference type="Gene3D" id="1.10.260.40">
    <property type="entry name" value="lambda repressor-like DNA-binding domains"/>
    <property type="match status" value="1"/>
</dbReference>
<feature type="domain" description="HTH lacI-type" evidence="5">
    <location>
        <begin position="10"/>
        <end position="63"/>
    </location>
</feature>
<evidence type="ECO:0000256" key="1">
    <source>
        <dbReference type="ARBA" id="ARBA00022491"/>
    </source>
</evidence>
<dbReference type="PANTHER" id="PTHR30146">
    <property type="entry name" value="LACI-RELATED TRANSCRIPTIONAL REPRESSOR"/>
    <property type="match status" value="1"/>
</dbReference>
<evidence type="ECO:0000256" key="3">
    <source>
        <dbReference type="ARBA" id="ARBA00023125"/>
    </source>
</evidence>
<dbReference type="Gene3D" id="3.40.50.2300">
    <property type="match status" value="2"/>
</dbReference>
<evidence type="ECO:0000259" key="6">
    <source>
        <dbReference type="PROSITE" id="PS50943"/>
    </source>
</evidence>
<dbReference type="Pfam" id="PF00356">
    <property type="entry name" value="LacI"/>
    <property type="match status" value="1"/>
</dbReference>
<keyword evidence="4" id="KW-0804">Transcription</keyword>
<proteinExistence type="predicted"/>
<name>A0ABV6B0B2_9DEIO</name>
<dbReference type="InterPro" id="IPR028082">
    <property type="entry name" value="Peripla_BP_I"/>
</dbReference>
<dbReference type="InterPro" id="IPR001387">
    <property type="entry name" value="Cro/C1-type_HTH"/>
</dbReference>
<dbReference type="CDD" id="cd01392">
    <property type="entry name" value="HTH_LacI"/>
    <property type="match status" value="1"/>
</dbReference>
<evidence type="ECO:0000313" key="8">
    <source>
        <dbReference type="Proteomes" id="UP001589733"/>
    </source>
</evidence>
<dbReference type="PANTHER" id="PTHR30146:SF148">
    <property type="entry name" value="HTH-TYPE TRANSCRIPTIONAL REPRESSOR PURR-RELATED"/>
    <property type="match status" value="1"/>
</dbReference>
<dbReference type="Pfam" id="PF13377">
    <property type="entry name" value="Peripla_BP_3"/>
    <property type="match status" value="1"/>
</dbReference>
<dbReference type="Proteomes" id="UP001589733">
    <property type="component" value="Unassembled WGS sequence"/>
</dbReference>
<dbReference type="GO" id="GO:0003677">
    <property type="term" value="F:DNA binding"/>
    <property type="evidence" value="ECO:0007669"/>
    <property type="project" value="UniProtKB-KW"/>
</dbReference>
<evidence type="ECO:0000256" key="2">
    <source>
        <dbReference type="ARBA" id="ARBA00023015"/>
    </source>
</evidence>
<dbReference type="PROSITE" id="PS50932">
    <property type="entry name" value="HTH_LACI_2"/>
    <property type="match status" value="1"/>
</dbReference>
<sequence length="338" mass="36982">MTSVGNERNLTIRDVAQRAGVSISTVSRVINGKKVRDELQVNVQRVLNEMNFRPSAVARSMVRGRTQTVGVLVEDISSSYYAEMIKGIERILERTGHHPLFKSSHWNLQLEEEALQVFLDHNVDAIVVVGGLISEARLQDLAARMPLVLVGRVGVSVDAPTINLDQQGGAYGATRHLIELGHRQIVHISGPTSQEDAVARRLGYLDAMRDHGLEVRPDWLCEGDFLETSAFRATMQLIENATPFTAIFAGNDQMALGVNLALHRKGLRVPDDVSVVGFDDLPVSAYVVPPLTTIRQPAQQVGELAAHAAVSLMAGEAAQLAPLDLKLIVRESTRAVRR</sequence>
<dbReference type="InterPro" id="IPR010982">
    <property type="entry name" value="Lambda_DNA-bd_dom_sf"/>
</dbReference>
<reference evidence="7 8" key="1">
    <citation type="submission" date="2024-09" db="EMBL/GenBank/DDBJ databases">
        <authorList>
            <person name="Sun Q."/>
            <person name="Mori K."/>
        </authorList>
    </citation>
    <scope>NUCLEOTIDE SEQUENCE [LARGE SCALE GENOMIC DNA]</scope>
    <source>
        <strain evidence="7 8">JCM 13503</strain>
    </source>
</reference>
<dbReference type="PRINTS" id="PR00036">
    <property type="entry name" value="HTHLACI"/>
</dbReference>
<keyword evidence="2" id="KW-0805">Transcription regulation</keyword>
<feature type="domain" description="HTH cro/C1-type" evidence="6">
    <location>
        <begin position="6"/>
        <end position="57"/>
    </location>
</feature>
<gene>
    <name evidence="7" type="ORF">ACFFLM_14565</name>
</gene>
<organism evidence="7 8">
    <name type="scientific">Deinococcus oregonensis</name>
    <dbReference type="NCBI Taxonomy" id="1805970"/>
    <lineage>
        <taxon>Bacteria</taxon>
        <taxon>Thermotogati</taxon>
        <taxon>Deinococcota</taxon>
        <taxon>Deinococci</taxon>
        <taxon>Deinococcales</taxon>
        <taxon>Deinococcaceae</taxon>
        <taxon>Deinococcus</taxon>
    </lineage>
</organism>
<dbReference type="PROSITE" id="PS00356">
    <property type="entry name" value="HTH_LACI_1"/>
    <property type="match status" value="1"/>
</dbReference>
<dbReference type="EMBL" id="JBHLYR010000045">
    <property type="protein sequence ID" value="MFB9993193.1"/>
    <property type="molecule type" value="Genomic_DNA"/>
</dbReference>
<keyword evidence="1" id="KW-0678">Repressor</keyword>
<dbReference type="SUPFAM" id="SSF53822">
    <property type="entry name" value="Periplasmic binding protein-like I"/>
    <property type="match status" value="1"/>
</dbReference>
<evidence type="ECO:0000256" key="4">
    <source>
        <dbReference type="ARBA" id="ARBA00023163"/>
    </source>
</evidence>
<comment type="caution">
    <text evidence="7">The sequence shown here is derived from an EMBL/GenBank/DDBJ whole genome shotgun (WGS) entry which is preliminary data.</text>
</comment>
<dbReference type="RefSeq" id="WP_380011535.1">
    <property type="nucleotide sequence ID" value="NZ_JBHLYR010000045.1"/>
</dbReference>
<dbReference type="InterPro" id="IPR046335">
    <property type="entry name" value="LacI/GalR-like_sensor"/>
</dbReference>